<reference evidence="2 3" key="1">
    <citation type="journal article" date="2013" name="Appl. Environ. Microbiol.">
        <title>Genome analysis suggests that the soil oligotrophic bacterium Agromonas oligotrophica (Bradyrhizobium oligotrophicum) is a nitrogen-fixing symbiont of Aeschynomene indica.</title>
        <authorList>
            <person name="Okubo T."/>
            <person name="Fukushima S."/>
            <person name="Itakura M."/>
            <person name="Oshima K."/>
            <person name="Longtonglang A."/>
            <person name="Teaumroong N."/>
            <person name="Mitsui H."/>
            <person name="Hattori M."/>
            <person name="Hattori R."/>
            <person name="Hattori T."/>
            <person name="Minamisawa K."/>
        </authorList>
    </citation>
    <scope>NUCLEOTIDE SEQUENCE [LARGE SCALE GENOMIC DNA]</scope>
    <source>
        <strain evidence="2 3">S58</strain>
    </source>
</reference>
<name>M4ZA42_9BRAD</name>
<protein>
    <recommendedName>
        <fullName evidence="1">RiboL-PSP-HEPN domain-containing protein</fullName>
    </recommendedName>
</protein>
<gene>
    <name evidence="2" type="ORF">S58_44520</name>
</gene>
<dbReference type="KEGG" id="aol:S58_44520"/>
<dbReference type="eggNOG" id="ENOG5032SV9">
    <property type="taxonomic scope" value="Bacteria"/>
</dbReference>
<dbReference type="EMBL" id="AP012603">
    <property type="protein sequence ID" value="BAM90437.1"/>
    <property type="molecule type" value="Genomic_DNA"/>
</dbReference>
<dbReference type="STRING" id="1245469.S58_44520"/>
<dbReference type="Pfam" id="PF18735">
    <property type="entry name" value="HEPN_RiboL-PSP"/>
    <property type="match status" value="1"/>
</dbReference>
<organism evidence="2 3">
    <name type="scientific">Bradyrhizobium oligotrophicum S58</name>
    <dbReference type="NCBI Taxonomy" id="1245469"/>
    <lineage>
        <taxon>Bacteria</taxon>
        <taxon>Pseudomonadati</taxon>
        <taxon>Pseudomonadota</taxon>
        <taxon>Alphaproteobacteria</taxon>
        <taxon>Hyphomicrobiales</taxon>
        <taxon>Nitrobacteraceae</taxon>
        <taxon>Bradyrhizobium</taxon>
    </lineage>
</organism>
<dbReference type="RefSeq" id="WP_015667542.1">
    <property type="nucleotide sequence ID" value="NC_020453.1"/>
</dbReference>
<sequence length="225" mass="25047">MAKIRTLSQLQEALDAEMSWRIKEISDFKLATKGQAASSKTFIRAGVALIYAHWEGFIKASSEIYLNFVDNQGHIYRDLKTCFAVFGLKGRLGLLSSGRKARSNIEALDFVLAEMDKPAKMSMSSAIDTESNLSSKVFVNIAESLDISTEPYATKFKLIDESLVSRRNKVAHGEYLDLPQADFIVLADEVLQMMRSYKTDIENAATLESYKRLGVGDVRNAVGTE</sequence>
<keyword evidence="3" id="KW-1185">Reference proteome</keyword>
<evidence type="ECO:0000313" key="2">
    <source>
        <dbReference type="EMBL" id="BAM90437.1"/>
    </source>
</evidence>
<feature type="domain" description="RiboL-PSP-HEPN" evidence="1">
    <location>
        <begin position="17"/>
        <end position="203"/>
    </location>
</feature>
<evidence type="ECO:0000313" key="3">
    <source>
        <dbReference type="Proteomes" id="UP000011841"/>
    </source>
</evidence>
<evidence type="ECO:0000259" key="1">
    <source>
        <dbReference type="Pfam" id="PF18735"/>
    </source>
</evidence>
<dbReference type="Proteomes" id="UP000011841">
    <property type="component" value="Chromosome"/>
</dbReference>
<dbReference type="InterPro" id="IPR041519">
    <property type="entry name" value="HEPN_RiboL-PSP"/>
</dbReference>
<dbReference type="AlphaFoldDB" id="M4ZA42"/>
<dbReference type="OrthoDB" id="4111339at2"/>
<dbReference type="HOGENOM" id="CLU_100981_1_0_5"/>
<accession>M4ZA42</accession>
<dbReference type="GeneID" id="301818236"/>
<proteinExistence type="predicted"/>